<dbReference type="InterPro" id="IPR040370">
    <property type="entry name" value="CCDC74A/CCDC74B/CCDC92"/>
</dbReference>
<feature type="region of interest" description="Disordered" evidence="3">
    <location>
        <begin position="186"/>
        <end position="210"/>
    </location>
</feature>
<feature type="compositionally biased region" description="Polar residues" evidence="3">
    <location>
        <begin position="186"/>
        <end position="203"/>
    </location>
</feature>
<dbReference type="Ensembl" id="ENSSRHT00000044212.1">
    <property type="protein sequence ID" value="ENSSRHP00000042999.1"/>
    <property type="gene ID" value="ENSSRHG00000021762.1"/>
</dbReference>
<evidence type="ECO:0000313" key="6">
    <source>
        <dbReference type="Proteomes" id="UP000472270"/>
    </source>
</evidence>
<accession>A0A673IP06</accession>
<organism evidence="5 6">
    <name type="scientific">Sinocyclocheilus rhinocerous</name>
    <dbReference type="NCBI Taxonomy" id="307959"/>
    <lineage>
        <taxon>Eukaryota</taxon>
        <taxon>Metazoa</taxon>
        <taxon>Chordata</taxon>
        <taxon>Craniata</taxon>
        <taxon>Vertebrata</taxon>
        <taxon>Euteleostomi</taxon>
        <taxon>Actinopterygii</taxon>
        <taxon>Neopterygii</taxon>
        <taxon>Teleostei</taxon>
        <taxon>Ostariophysi</taxon>
        <taxon>Cypriniformes</taxon>
        <taxon>Cyprinidae</taxon>
        <taxon>Cyprininae</taxon>
        <taxon>Sinocyclocheilus</taxon>
    </lineage>
</organism>
<dbReference type="InterPro" id="IPR039496">
    <property type="entry name" value="CCDC92/74_N"/>
</dbReference>
<reference evidence="5" key="1">
    <citation type="submission" date="2025-08" db="UniProtKB">
        <authorList>
            <consortium name="Ensembl"/>
        </authorList>
    </citation>
    <scope>IDENTIFICATION</scope>
</reference>
<gene>
    <name evidence="5" type="primary">LOC107731968</name>
</gene>
<dbReference type="Proteomes" id="UP000472270">
    <property type="component" value="Unassembled WGS sequence"/>
</dbReference>
<evidence type="ECO:0000313" key="5">
    <source>
        <dbReference type="Ensembl" id="ENSSRHP00000042999.1"/>
    </source>
</evidence>
<protein>
    <submittedName>
        <fullName evidence="5">Coiled-coil domain-containing protein 92-like</fullName>
    </submittedName>
</protein>
<name>A0A673IP06_9TELE</name>
<reference evidence="5" key="2">
    <citation type="submission" date="2025-09" db="UniProtKB">
        <authorList>
            <consortium name="Ensembl"/>
        </authorList>
    </citation>
    <scope>IDENTIFICATION</scope>
</reference>
<dbReference type="PANTHER" id="PTHR14882:SF3">
    <property type="entry name" value="COILED-COIL DOMAIN CONTAINING 92B"/>
    <property type="match status" value="1"/>
</dbReference>
<dbReference type="KEGG" id="srx:107731968"/>
<evidence type="ECO:0000259" key="4">
    <source>
        <dbReference type="Pfam" id="PF14916"/>
    </source>
</evidence>
<proteinExistence type="predicted"/>
<dbReference type="OrthoDB" id="2155209at2759"/>
<sequence length="287" mass="33344">MESMDRSTLAQQVESVERNVAFLQQEHRILLSGLRLEIRNLKKQCSELSCELSERPPVRSREDIDLEEELLQARLLETEQHLAEQESALVELRAELRKKGALASALQVRLQDEERRFLEELKRRSHKITTLSCDLRKQTDLAAQLSFQLHSAHFRLYHQTEEYEEEDEEEEDEGGTMQISEWTANSPWTSPVTAESARQSQASGRMRRSVRVRECVPRERVLGPEEARPMPDPALFLYPFRHRLLPLHRSLGGHWSEGGLSRMSEARIGRFRDQPLREDIGPETTEL</sequence>
<keyword evidence="6" id="KW-1185">Reference proteome</keyword>
<dbReference type="GeneID" id="107731968"/>
<dbReference type="AlphaFoldDB" id="A0A673IP06"/>
<feature type="coiled-coil region" evidence="2">
    <location>
        <begin position="6"/>
        <end position="95"/>
    </location>
</feature>
<dbReference type="Pfam" id="PF14916">
    <property type="entry name" value="CCDC92"/>
    <property type="match status" value="1"/>
</dbReference>
<dbReference type="PANTHER" id="PTHR14882">
    <property type="entry name" value="COILED-COIL DOMAIN-CONTAINING 74A"/>
    <property type="match status" value="1"/>
</dbReference>
<feature type="domain" description="CCDC92/74 N-terminal" evidence="4">
    <location>
        <begin position="11"/>
        <end position="53"/>
    </location>
</feature>
<evidence type="ECO:0000256" key="1">
    <source>
        <dbReference type="ARBA" id="ARBA00023054"/>
    </source>
</evidence>
<keyword evidence="1 2" id="KW-0175">Coiled coil</keyword>
<evidence type="ECO:0000256" key="2">
    <source>
        <dbReference type="SAM" id="Coils"/>
    </source>
</evidence>
<dbReference type="RefSeq" id="XP_016398678.1">
    <property type="nucleotide sequence ID" value="XM_016543192.1"/>
</dbReference>
<evidence type="ECO:0000256" key="3">
    <source>
        <dbReference type="SAM" id="MobiDB-lite"/>
    </source>
</evidence>